<dbReference type="GO" id="GO:0006508">
    <property type="term" value="P:proteolysis"/>
    <property type="evidence" value="ECO:0007669"/>
    <property type="project" value="UniProtKB-KW"/>
</dbReference>
<keyword evidence="7" id="KW-1185">Reference proteome</keyword>
<comment type="similarity">
    <text evidence="1">Belongs to the peptidase S28 family.</text>
</comment>
<feature type="chain" id="PRO_5028304368" evidence="6">
    <location>
        <begin position="24"/>
        <end position="592"/>
    </location>
</feature>
<dbReference type="Proteomes" id="UP000515153">
    <property type="component" value="Unplaced"/>
</dbReference>
<gene>
    <name evidence="8" type="ORF">PgNI_12462</name>
</gene>
<evidence type="ECO:0000313" key="7">
    <source>
        <dbReference type="Proteomes" id="UP000515153"/>
    </source>
</evidence>
<dbReference type="InterPro" id="IPR029058">
    <property type="entry name" value="AB_hydrolase_fold"/>
</dbReference>
<sequence>MLANMIIQRLAMIVAVAGQACSAVRPSFMTPRFYVHQQANTVVAAAEGRYPARNISVPVDHFHNDKSYEPHSNDTFQLRYWFDDSHYRDGGPVIVLLGGETSGAERLPFMEKGILYRLARATRGMAVVLEHRYYGASFPTPNLTTENLRFLTTDQALADTAFFAKNVVFHGYENKNLTSYTTPYFAYGGSYAGAFAAFVRKLYPDVFWGAISSSGVPLAVIDYWEYCEAQRKFAPSECVTATQKLTDALDTIAQDGDFEHMKQLKEVFGLSNLTNRNDFANVLSSGIMGWQSLNWNPKVSNNLTYEYCANVSSKIIKYPATRALRSQVRDLLVLGGYKDANDLETLTPQMLNYIGWINATSVKDCKNMGATQDECFSLVNPDAWKDDDLSTWSWRSWQYQVCTQWGYFITGSGYPENKLPLLSRLIDLPYLTLQCKYTFNMTALPDVDHINKLGGLNFSYPRVAFVDGEADPWLYAGVHAPEAPNRNSTDLEPFLLVKGGVHHWDENGLWDNETTAELPPREILNIQAQEVQMIQRWLGEWRRTRNVVERVQFRYTLEDTLDNTLDNTLEDTFEDTVDDRLEEMLEDMLNEA</sequence>
<reference evidence="8" key="3">
    <citation type="submission" date="2025-08" db="UniProtKB">
        <authorList>
            <consortium name="RefSeq"/>
        </authorList>
    </citation>
    <scope>IDENTIFICATION</scope>
    <source>
        <strain evidence="8">NI907</strain>
    </source>
</reference>
<reference evidence="8" key="1">
    <citation type="journal article" date="2019" name="Mol. Biol. Evol.">
        <title>Blast fungal genomes show frequent chromosomal changes, gene gains and losses, and effector gene turnover.</title>
        <authorList>
            <person name="Gomez Luciano L.B."/>
            <person name="Jason Tsai I."/>
            <person name="Chuma I."/>
            <person name="Tosa Y."/>
            <person name="Chen Y.H."/>
            <person name="Li J.Y."/>
            <person name="Li M.Y."/>
            <person name="Jade Lu M.Y."/>
            <person name="Nakayashiki H."/>
            <person name="Li W.H."/>
        </authorList>
    </citation>
    <scope>NUCLEOTIDE SEQUENCE</scope>
    <source>
        <strain evidence="8">NI907</strain>
    </source>
</reference>
<evidence type="ECO:0000313" key="8">
    <source>
        <dbReference type="RefSeq" id="XP_030976065.1"/>
    </source>
</evidence>
<dbReference type="GO" id="GO:0070008">
    <property type="term" value="F:serine-type exopeptidase activity"/>
    <property type="evidence" value="ECO:0007669"/>
    <property type="project" value="InterPro"/>
</dbReference>
<keyword evidence="4" id="KW-0378">Hydrolase</keyword>
<dbReference type="Gene3D" id="3.40.50.1820">
    <property type="entry name" value="alpha/beta hydrolase"/>
    <property type="match status" value="2"/>
</dbReference>
<dbReference type="PANTHER" id="PTHR11010">
    <property type="entry name" value="PROTEASE S28 PRO-X CARBOXYPEPTIDASE-RELATED"/>
    <property type="match status" value="1"/>
</dbReference>
<dbReference type="SUPFAM" id="SSF53474">
    <property type="entry name" value="alpha/beta-Hydrolases"/>
    <property type="match status" value="1"/>
</dbReference>
<evidence type="ECO:0000256" key="5">
    <source>
        <dbReference type="ARBA" id="ARBA00023180"/>
    </source>
</evidence>
<dbReference type="GO" id="GO:0008239">
    <property type="term" value="F:dipeptidyl-peptidase activity"/>
    <property type="evidence" value="ECO:0007669"/>
    <property type="project" value="TreeGrafter"/>
</dbReference>
<evidence type="ECO:0000256" key="4">
    <source>
        <dbReference type="ARBA" id="ARBA00022801"/>
    </source>
</evidence>
<dbReference type="KEGG" id="pgri:PgNI_12462"/>
<accession>A0A6P8AMD7</accession>
<dbReference type="Pfam" id="PF05577">
    <property type="entry name" value="Peptidase_S28"/>
    <property type="match status" value="1"/>
</dbReference>
<dbReference type="GeneID" id="41967313"/>
<evidence type="ECO:0000256" key="3">
    <source>
        <dbReference type="ARBA" id="ARBA00022729"/>
    </source>
</evidence>
<dbReference type="InterPro" id="IPR008758">
    <property type="entry name" value="Peptidase_S28"/>
</dbReference>
<proteinExistence type="inferred from homology"/>
<name>A0A6P8AMD7_PYRGI</name>
<evidence type="ECO:0000256" key="2">
    <source>
        <dbReference type="ARBA" id="ARBA00022670"/>
    </source>
</evidence>
<dbReference type="RefSeq" id="XP_030976065.1">
    <property type="nucleotide sequence ID" value="XM_031132410.1"/>
</dbReference>
<dbReference type="FunFam" id="3.40.50.1820:FF:000251">
    <property type="entry name" value="Extracelular serine carboxypeptidase, putative"/>
    <property type="match status" value="1"/>
</dbReference>
<keyword evidence="2" id="KW-0645">Protease</keyword>
<evidence type="ECO:0000256" key="6">
    <source>
        <dbReference type="SAM" id="SignalP"/>
    </source>
</evidence>
<keyword evidence="5" id="KW-0325">Glycoprotein</keyword>
<keyword evidence="3 6" id="KW-0732">Signal</keyword>
<reference evidence="8" key="2">
    <citation type="submission" date="2019-10" db="EMBL/GenBank/DDBJ databases">
        <authorList>
            <consortium name="NCBI Genome Project"/>
        </authorList>
    </citation>
    <scope>NUCLEOTIDE SEQUENCE</scope>
    <source>
        <strain evidence="8">NI907</strain>
    </source>
</reference>
<protein>
    <submittedName>
        <fullName evidence="8">Uncharacterized protein</fullName>
    </submittedName>
</protein>
<dbReference type="AlphaFoldDB" id="A0A6P8AMD7"/>
<feature type="signal peptide" evidence="6">
    <location>
        <begin position="1"/>
        <end position="23"/>
    </location>
</feature>
<organism evidence="7 8">
    <name type="scientific">Pyricularia grisea</name>
    <name type="common">Crabgrass-specific blast fungus</name>
    <name type="synonym">Magnaporthe grisea</name>
    <dbReference type="NCBI Taxonomy" id="148305"/>
    <lineage>
        <taxon>Eukaryota</taxon>
        <taxon>Fungi</taxon>
        <taxon>Dikarya</taxon>
        <taxon>Ascomycota</taxon>
        <taxon>Pezizomycotina</taxon>
        <taxon>Sordariomycetes</taxon>
        <taxon>Sordariomycetidae</taxon>
        <taxon>Magnaporthales</taxon>
        <taxon>Pyriculariaceae</taxon>
        <taxon>Pyricularia</taxon>
    </lineage>
</organism>
<dbReference type="PANTHER" id="PTHR11010:SF117">
    <property type="entry name" value="SERINE PROTEASE 16"/>
    <property type="match status" value="1"/>
</dbReference>
<evidence type="ECO:0000256" key="1">
    <source>
        <dbReference type="ARBA" id="ARBA00011079"/>
    </source>
</evidence>